<evidence type="ECO:0000256" key="1">
    <source>
        <dbReference type="ARBA" id="ARBA00023027"/>
    </source>
</evidence>
<dbReference type="InterPro" id="IPR000683">
    <property type="entry name" value="Gfo/Idh/MocA-like_OxRdtase_N"/>
</dbReference>
<evidence type="ECO:0000313" key="5">
    <source>
        <dbReference type="Proteomes" id="UP000655366"/>
    </source>
</evidence>
<dbReference type="Pfam" id="PF01408">
    <property type="entry name" value="GFO_IDH_MocA"/>
    <property type="match status" value="1"/>
</dbReference>
<gene>
    <name evidence="4" type="ORF">IV500_19675</name>
</gene>
<dbReference type="InterPro" id="IPR055170">
    <property type="entry name" value="GFO_IDH_MocA-like_dom"/>
</dbReference>
<dbReference type="GO" id="GO:0000166">
    <property type="term" value="F:nucleotide binding"/>
    <property type="evidence" value="ECO:0007669"/>
    <property type="project" value="InterPro"/>
</dbReference>
<comment type="caution">
    <text evidence="4">The sequence shown here is derived from an EMBL/GenBank/DDBJ whole genome shotgun (WGS) entry which is preliminary data.</text>
</comment>
<reference evidence="4 5" key="1">
    <citation type="submission" date="2020-11" db="EMBL/GenBank/DDBJ databases">
        <title>Arthrobacter antarcticus sp. nov., isolated from Antarctic Soil.</title>
        <authorList>
            <person name="Li J."/>
        </authorList>
    </citation>
    <scope>NUCLEOTIDE SEQUENCE [LARGE SCALE GENOMIC DNA]</scope>
    <source>
        <strain evidence="4 5">Z1-20</strain>
    </source>
</reference>
<dbReference type="Pfam" id="PF22725">
    <property type="entry name" value="GFO_IDH_MocA_C3"/>
    <property type="match status" value="1"/>
</dbReference>
<dbReference type="AlphaFoldDB" id="A0A931G657"/>
<feature type="domain" description="Gfo/Idh/MocA-like oxidoreductase N-terminal" evidence="2">
    <location>
        <begin position="13"/>
        <end position="130"/>
    </location>
</feature>
<dbReference type="Gene3D" id="3.30.360.10">
    <property type="entry name" value="Dihydrodipicolinate Reductase, domain 2"/>
    <property type="match status" value="1"/>
</dbReference>
<dbReference type="PANTHER" id="PTHR43249:SF1">
    <property type="entry name" value="D-GLUCOSIDE 3-DEHYDROGENASE"/>
    <property type="match status" value="1"/>
</dbReference>
<dbReference type="PANTHER" id="PTHR43249">
    <property type="entry name" value="UDP-N-ACETYL-2-AMINO-2-DEOXY-D-GLUCURONATE OXIDASE"/>
    <property type="match status" value="1"/>
</dbReference>
<dbReference type="Proteomes" id="UP000655366">
    <property type="component" value="Unassembled WGS sequence"/>
</dbReference>
<sequence length="379" mass="40192">MSTNTIKDSSRKIRFALVGAGIIGNQHGTVMRELADELELVAVVDVERSKAETISAQYGGTVYTSLTDALAASEFDAVAVCTPTGAHAEVAIEALQAGKHVIIEKPAEVTLEKTDEIIAAQQKAGTKVTVISQHRFDPSTEIVLAAIANGELGRLTSGIASIDWWRGQSYYDSGDWRGTWAMDGGGALMNQGVHTVDLLVAAMGRPVEVFAYTACLAHERIEVEDVAAGVVKFESGALGVLHGSTAAFPGLSARLQVHGDKGSAVIDNDKLTYIHTTAAGSAKDEKFFGSNEPSNQLDRYQLQDSSAPAAGADPGQLSDAHRHQYRNFLAALRGEEEIRVGLAENRQSVSVIMGVYESARTGKPVSLVKDASADKGGQR</sequence>
<evidence type="ECO:0000259" key="2">
    <source>
        <dbReference type="Pfam" id="PF01408"/>
    </source>
</evidence>
<proteinExistence type="predicted"/>
<dbReference type="InterPro" id="IPR036291">
    <property type="entry name" value="NAD(P)-bd_dom_sf"/>
</dbReference>
<dbReference type="SUPFAM" id="SSF55347">
    <property type="entry name" value="Glyceraldehyde-3-phosphate dehydrogenase-like, C-terminal domain"/>
    <property type="match status" value="1"/>
</dbReference>
<evidence type="ECO:0000313" key="4">
    <source>
        <dbReference type="EMBL" id="MBG0741581.1"/>
    </source>
</evidence>
<name>A0A931G657_9MICC</name>
<dbReference type="RefSeq" id="WP_196398513.1">
    <property type="nucleotide sequence ID" value="NZ_JADNYM010000033.1"/>
</dbReference>
<dbReference type="EMBL" id="JADNYM010000033">
    <property type="protein sequence ID" value="MBG0741581.1"/>
    <property type="molecule type" value="Genomic_DNA"/>
</dbReference>
<dbReference type="SUPFAM" id="SSF51735">
    <property type="entry name" value="NAD(P)-binding Rossmann-fold domains"/>
    <property type="match status" value="1"/>
</dbReference>
<protein>
    <submittedName>
        <fullName evidence="4">Gfo/Idh/MocA family oxidoreductase</fullName>
    </submittedName>
</protein>
<accession>A0A931G657</accession>
<evidence type="ECO:0000259" key="3">
    <source>
        <dbReference type="Pfam" id="PF22725"/>
    </source>
</evidence>
<dbReference type="Gene3D" id="3.40.50.720">
    <property type="entry name" value="NAD(P)-binding Rossmann-like Domain"/>
    <property type="match status" value="1"/>
</dbReference>
<feature type="domain" description="GFO/IDH/MocA-like oxidoreductase" evidence="3">
    <location>
        <begin position="145"/>
        <end position="264"/>
    </location>
</feature>
<organism evidence="4 5">
    <name type="scientific">Arthrobacter terrae</name>
    <dbReference type="NCBI Taxonomy" id="2935737"/>
    <lineage>
        <taxon>Bacteria</taxon>
        <taxon>Bacillati</taxon>
        <taxon>Actinomycetota</taxon>
        <taxon>Actinomycetes</taxon>
        <taxon>Micrococcales</taxon>
        <taxon>Micrococcaceae</taxon>
        <taxon>Arthrobacter</taxon>
    </lineage>
</organism>
<keyword evidence="5" id="KW-1185">Reference proteome</keyword>
<dbReference type="InterPro" id="IPR052515">
    <property type="entry name" value="Gfo/Idh/MocA_Oxidoreductase"/>
</dbReference>
<keyword evidence="1" id="KW-0520">NAD</keyword>